<accession>A0A8B9ASX4</accession>
<dbReference type="Proteomes" id="UP000228380">
    <property type="component" value="Chromosome 10"/>
</dbReference>
<reference evidence="2" key="2">
    <citation type="submission" date="2025-08" db="UniProtKB">
        <authorList>
            <consortium name="RefSeq"/>
        </authorList>
    </citation>
    <scope>IDENTIFICATION</scope>
    <source>
        <tissue evidence="2">Young leaves</tissue>
    </source>
</reference>
<protein>
    <submittedName>
        <fullName evidence="2">Secreted RxLR effector protein 161-like</fullName>
    </submittedName>
</protein>
<dbReference type="OrthoDB" id="1685122at2759"/>
<dbReference type="AlphaFoldDB" id="A0A8B9ASX4"/>
<dbReference type="RefSeq" id="XP_038987033.1">
    <property type="nucleotide sequence ID" value="XM_039131105.1"/>
</dbReference>
<gene>
    <name evidence="2" type="primary">LOC120112238</name>
</gene>
<evidence type="ECO:0000313" key="1">
    <source>
        <dbReference type="Proteomes" id="UP000228380"/>
    </source>
</evidence>
<dbReference type="PANTHER" id="PTHR11439">
    <property type="entry name" value="GAG-POL-RELATED RETROTRANSPOSON"/>
    <property type="match status" value="1"/>
</dbReference>
<keyword evidence="1" id="KW-1185">Reference proteome</keyword>
<dbReference type="CDD" id="cd09272">
    <property type="entry name" value="RNase_HI_RT_Ty1"/>
    <property type="match status" value="1"/>
</dbReference>
<dbReference type="PANTHER" id="PTHR11439:SF483">
    <property type="entry name" value="PEPTIDE SYNTHASE GLIP-LIKE, PUTATIVE (AFU_ORTHOLOGUE AFUA_3G12920)-RELATED"/>
    <property type="match status" value="1"/>
</dbReference>
<reference evidence="1" key="1">
    <citation type="journal article" date="2019" name="Nat. Commun.">
        <title>Genome-wide association mapping of date palm fruit traits.</title>
        <authorList>
            <person name="Hazzouri K.M."/>
            <person name="Gros-Balthazard M."/>
            <person name="Flowers J.M."/>
            <person name="Copetti D."/>
            <person name="Lemansour A."/>
            <person name="Lebrun M."/>
            <person name="Masmoudi K."/>
            <person name="Ferrand S."/>
            <person name="Dhar M.I."/>
            <person name="Fresquez Z.A."/>
            <person name="Rosas U."/>
            <person name="Zhang J."/>
            <person name="Talag J."/>
            <person name="Lee S."/>
            <person name="Kudrna D."/>
            <person name="Powell R.F."/>
            <person name="Leitch I.J."/>
            <person name="Krueger R.R."/>
            <person name="Wing R.A."/>
            <person name="Amiri K.M.A."/>
            <person name="Purugganan M.D."/>
        </authorList>
    </citation>
    <scope>NUCLEOTIDE SEQUENCE [LARGE SCALE GENOMIC DNA]</scope>
    <source>
        <strain evidence="1">cv. Khalas</strain>
    </source>
</reference>
<organism evidence="1 2">
    <name type="scientific">Phoenix dactylifera</name>
    <name type="common">Date palm</name>
    <dbReference type="NCBI Taxonomy" id="42345"/>
    <lineage>
        <taxon>Eukaryota</taxon>
        <taxon>Viridiplantae</taxon>
        <taxon>Streptophyta</taxon>
        <taxon>Embryophyta</taxon>
        <taxon>Tracheophyta</taxon>
        <taxon>Spermatophyta</taxon>
        <taxon>Magnoliopsida</taxon>
        <taxon>Liliopsida</taxon>
        <taxon>Arecaceae</taxon>
        <taxon>Coryphoideae</taxon>
        <taxon>Phoeniceae</taxon>
        <taxon>Phoenix</taxon>
    </lineage>
</organism>
<proteinExistence type="predicted"/>
<sequence>MALNEKLQQNDGAEKADPKVYRSLADSLMYLTNARLDILHYISLIFRFIKQPSKLHFVAAKRILRYLQGTKEFGIKYVKEEDSKLVGFTDSDWAESLDDQKSTSGYNFCLGSDVISWSSRKQSSVALSSAEAEYIAANEAARKAI</sequence>
<evidence type="ECO:0000313" key="2">
    <source>
        <dbReference type="RefSeq" id="XP_038987033.1"/>
    </source>
</evidence>
<dbReference type="KEGG" id="pda:120112238"/>
<name>A0A8B9ASX4_PHODC</name>
<dbReference type="GeneID" id="120112238"/>